<reference evidence="2" key="2">
    <citation type="journal article" date="2021" name="PeerJ">
        <title>Extensive microbial diversity within the chicken gut microbiome revealed by metagenomics and culture.</title>
        <authorList>
            <person name="Gilroy R."/>
            <person name="Ravi A."/>
            <person name="Getino M."/>
            <person name="Pursley I."/>
            <person name="Horton D.L."/>
            <person name="Alikhan N.F."/>
            <person name="Baker D."/>
            <person name="Gharbi K."/>
            <person name="Hall N."/>
            <person name="Watson M."/>
            <person name="Adriaenssens E.M."/>
            <person name="Foster-Nyarko E."/>
            <person name="Jarju S."/>
            <person name="Secka A."/>
            <person name="Antonio M."/>
            <person name="Oren A."/>
            <person name="Chaudhuri R.R."/>
            <person name="La Ragione R."/>
            <person name="Hildebrand F."/>
            <person name="Pallen M.J."/>
        </authorList>
    </citation>
    <scope>NUCLEOTIDE SEQUENCE</scope>
    <source>
        <strain evidence="2">8207</strain>
    </source>
</reference>
<keyword evidence="1" id="KW-0732">Signal</keyword>
<comment type="caution">
    <text evidence="2">The sequence shown here is derived from an EMBL/GenBank/DDBJ whole genome shotgun (WGS) entry which is preliminary data.</text>
</comment>
<protein>
    <submittedName>
        <fullName evidence="2">Uncharacterized protein</fullName>
    </submittedName>
</protein>
<sequence length="308" mass="33988">MKPHLYHVFLMFFGALVGGTSAMATTFPSATTPFSKYGQIQNVQNYSSNPFWSPDAPYNQRMPVPVYAQGTDVDTTDCQTVVSALVASFCSTRNNCTGMDVNDVRPTITVQLASLPNHNYVTPCAGYIDTEFKKYTSANSYLTPGTGSTAFPTATGPMYNNQNTTTGNGAANYNPQQKLPTWNGEPWMQDMLQRKQELQNLQSATTNTTNLARAEFPETALDLTFTQRLQNDAAGYAPYKDASAYTTINLDAVVAEQNELYKQRQNAYCNNAPQMLAILNADLATLEKCKTNNIAYETCLTKLQGVYY</sequence>
<evidence type="ECO:0000313" key="3">
    <source>
        <dbReference type="Proteomes" id="UP000823630"/>
    </source>
</evidence>
<evidence type="ECO:0000256" key="1">
    <source>
        <dbReference type="SAM" id="SignalP"/>
    </source>
</evidence>
<dbReference type="Proteomes" id="UP000823630">
    <property type="component" value="Unassembled WGS sequence"/>
</dbReference>
<dbReference type="EMBL" id="JADINC010000044">
    <property type="protein sequence ID" value="MBO8425383.1"/>
    <property type="molecule type" value="Genomic_DNA"/>
</dbReference>
<reference evidence="2" key="1">
    <citation type="submission" date="2020-10" db="EMBL/GenBank/DDBJ databases">
        <authorList>
            <person name="Gilroy R."/>
        </authorList>
    </citation>
    <scope>NUCLEOTIDE SEQUENCE</scope>
    <source>
        <strain evidence="2">8207</strain>
    </source>
</reference>
<feature type="chain" id="PRO_5038495455" evidence="1">
    <location>
        <begin position="25"/>
        <end position="308"/>
    </location>
</feature>
<feature type="signal peptide" evidence="1">
    <location>
        <begin position="1"/>
        <end position="24"/>
    </location>
</feature>
<gene>
    <name evidence="2" type="ORF">IAC69_02780</name>
</gene>
<proteinExistence type="predicted"/>
<name>A0A9D9DF43_9PROT</name>
<accession>A0A9D9DF43</accession>
<dbReference type="AlphaFoldDB" id="A0A9D9DF43"/>
<evidence type="ECO:0000313" key="2">
    <source>
        <dbReference type="EMBL" id="MBO8425383.1"/>
    </source>
</evidence>
<organism evidence="2 3">
    <name type="scientific">Candidatus Enterousia avistercoris</name>
    <dbReference type="NCBI Taxonomy" id="2840788"/>
    <lineage>
        <taxon>Bacteria</taxon>
        <taxon>Pseudomonadati</taxon>
        <taxon>Pseudomonadota</taxon>
        <taxon>Alphaproteobacteria</taxon>
        <taxon>Candidatus Enterousia</taxon>
    </lineage>
</organism>